<keyword evidence="3" id="KW-1185">Reference proteome</keyword>
<sequence>MAFFSFLFGTQVQNTNIKILETQEFKKQITGNSVQLIDVRTAIEFKSGHIKTAKNIDFFSSKFNSQLEKLNKEKPIYVYCRSGNRSNKAANQLAKMGFTEIYDLKGGFLNWKE</sequence>
<feature type="domain" description="Rhodanese" evidence="1">
    <location>
        <begin position="30"/>
        <end position="113"/>
    </location>
</feature>
<dbReference type="InterPro" id="IPR050229">
    <property type="entry name" value="GlpE_sulfurtransferase"/>
</dbReference>
<dbReference type="InterPro" id="IPR001763">
    <property type="entry name" value="Rhodanese-like_dom"/>
</dbReference>
<dbReference type="SUPFAM" id="SSF52821">
    <property type="entry name" value="Rhodanese/Cell cycle control phosphatase"/>
    <property type="match status" value="1"/>
</dbReference>
<gene>
    <name evidence="2" type="ORF">VP395_15660</name>
</gene>
<dbReference type="InterPro" id="IPR036873">
    <property type="entry name" value="Rhodanese-like_dom_sf"/>
</dbReference>
<dbReference type="SMART" id="SM00450">
    <property type="entry name" value="RHOD"/>
    <property type="match status" value="1"/>
</dbReference>
<name>A0ABV0AGW7_9FLAO</name>
<evidence type="ECO:0000313" key="2">
    <source>
        <dbReference type="EMBL" id="MEN3325171.1"/>
    </source>
</evidence>
<dbReference type="PANTHER" id="PTHR43031:SF18">
    <property type="entry name" value="RHODANESE-RELATED SULFURTRANSFERASES"/>
    <property type="match status" value="1"/>
</dbReference>
<evidence type="ECO:0000313" key="3">
    <source>
        <dbReference type="Proteomes" id="UP001416393"/>
    </source>
</evidence>
<dbReference type="EMBL" id="JAZHYP010000015">
    <property type="protein sequence ID" value="MEN3325171.1"/>
    <property type="molecule type" value="Genomic_DNA"/>
</dbReference>
<dbReference type="Gene3D" id="3.40.250.10">
    <property type="entry name" value="Rhodanese-like domain"/>
    <property type="match status" value="1"/>
</dbReference>
<organism evidence="2 3">
    <name type="scientific">Mariniflexile soesokkakense</name>
    <dbReference type="NCBI Taxonomy" id="1343160"/>
    <lineage>
        <taxon>Bacteria</taxon>
        <taxon>Pseudomonadati</taxon>
        <taxon>Bacteroidota</taxon>
        <taxon>Flavobacteriia</taxon>
        <taxon>Flavobacteriales</taxon>
        <taxon>Flavobacteriaceae</taxon>
        <taxon>Mariniflexile</taxon>
    </lineage>
</organism>
<dbReference type="PANTHER" id="PTHR43031">
    <property type="entry name" value="FAD-DEPENDENT OXIDOREDUCTASE"/>
    <property type="match status" value="1"/>
</dbReference>
<protein>
    <submittedName>
        <fullName evidence="2">Rhodanese-like domain-containing protein</fullName>
    </submittedName>
</protein>
<dbReference type="Proteomes" id="UP001416393">
    <property type="component" value="Unassembled WGS sequence"/>
</dbReference>
<dbReference type="Pfam" id="PF00581">
    <property type="entry name" value="Rhodanese"/>
    <property type="match status" value="1"/>
</dbReference>
<dbReference type="PROSITE" id="PS50206">
    <property type="entry name" value="RHODANESE_3"/>
    <property type="match status" value="1"/>
</dbReference>
<proteinExistence type="predicted"/>
<evidence type="ECO:0000259" key="1">
    <source>
        <dbReference type="PROSITE" id="PS50206"/>
    </source>
</evidence>
<comment type="caution">
    <text evidence="2">The sequence shown here is derived from an EMBL/GenBank/DDBJ whole genome shotgun (WGS) entry which is preliminary data.</text>
</comment>
<dbReference type="CDD" id="cd00158">
    <property type="entry name" value="RHOD"/>
    <property type="match status" value="1"/>
</dbReference>
<dbReference type="RefSeq" id="WP_346242972.1">
    <property type="nucleotide sequence ID" value="NZ_JAZHYP010000015.1"/>
</dbReference>
<reference evidence="2 3" key="1">
    <citation type="submission" date="2024-01" db="EMBL/GenBank/DDBJ databases">
        <title>Mariniflexile litorale sp. nov., isolated from the shallow sediments of the Sea of Japan.</title>
        <authorList>
            <person name="Romanenko L."/>
            <person name="Bystritskaya E."/>
            <person name="Isaeva M."/>
        </authorList>
    </citation>
    <scope>NUCLEOTIDE SEQUENCE [LARGE SCALE GENOMIC DNA]</scope>
    <source>
        <strain evidence="2 3">KCTC 32427</strain>
    </source>
</reference>
<accession>A0ABV0AGW7</accession>